<reference evidence="1 2" key="1">
    <citation type="submission" date="2018-10" db="EMBL/GenBank/DDBJ databases">
        <title>Escaping from acidified nitrite in gastric host defense: Transcriptomic basis for resistance to free nitrous acid in Enterococcus faecalis.</title>
        <authorList>
            <person name="Yu Z."/>
            <person name="Shi D."/>
            <person name="Liu W."/>
            <person name="Meng F."/>
        </authorList>
    </citation>
    <scope>NUCLEOTIDE SEQUENCE [LARGE SCALE GENOMIC DNA]</scope>
    <source>
        <strain evidence="1 2">JE1</strain>
    </source>
</reference>
<dbReference type="Gene3D" id="1.10.260.40">
    <property type="entry name" value="lambda repressor-like DNA-binding domains"/>
    <property type="match status" value="1"/>
</dbReference>
<accession>A0AAI8PX13</accession>
<protein>
    <submittedName>
        <fullName evidence="1">Uncharacterized protein</fullName>
    </submittedName>
</protein>
<proteinExistence type="predicted"/>
<dbReference type="InterPro" id="IPR010982">
    <property type="entry name" value="Lambda_DNA-bd_dom_sf"/>
</dbReference>
<organism evidence="1 2">
    <name type="scientific">Enterococcus faecium</name>
    <name type="common">Streptococcus faecium</name>
    <dbReference type="NCBI Taxonomy" id="1352"/>
    <lineage>
        <taxon>Bacteria</taxon>
        <taxon>Bacillati</taxon>
        <taxon>Bacillota</taxon>
        <taxon>Bacilli</taxon>
        <taxon>Lactobacillales</taxon>
        <taxon>Enterococcaceae</taxon>
        <taxon>Enterococcus</taxon>
    </lineage>
</organism>
<evidence type="ECO:0000313" key="1">
    <source>
        <dbReference type="EMBL" id="AYM72693.1"/>
    </source>
</evidence>
<name>A0AAI8PX13_ENTFC</name>
<gene>
    <name evidence="1" type="ORF">D9Z05_05235</name>
</gene>
<sequence>MGKMLKQSVVIREPLVEAINKSGETKKEIARQINVSQQSLSDWSTPHNTKPVTLENAQALTDHFRDSDFTLQVIHEFFGLFKSIDGDVYRRDPSSLDKLQMIESDERKQKKQEVEKILLKQVNYLTADDRQQIISYAYEFLDEIMVEVTLISALCEMLGIDIRKLSEQRLSYWVNQGYMKGELK</sequence>
<dbReference type="RefSeq" id="WP_038398692.1">
    <property type="nucleotide sequence ID" value="NZ_CAKMCQ010000015.1"/>
</dbReference>
<dbReference type="Proteomes" id="UP000275747">
    <property type="component" value="Chromosome"/>
</dbReference>
<dbReference type="GO" id="GO:0003677">
    <property type="term" value="F:DNA binding"/>
    <property type="evidence" value="ECO:0007669"/>
    <property type="project" value="InterPro"/>
</dbReference>
<dbReference type="EMBL" id="CP033041">
    <property type="protein sequence ID" value="AYM72693.1"/>
    <property type="molecule type" value="Genomic_DNA"/>
</dbReference>
<evidence type="ECO:0000313" key="2">
    <source>
        <dbReference type="Proteomes" id="UP000275747"/>
    </source>
</evidence>
<dbReference type="AlphaFoldDB" id="A0AAI8PX13"/>